<comment type="caution">
    <text evidence="2">The sequence shown here is derived from an EMBL/GenBank/DDBJ whole genome shotgun (WGS) entry which is preliminary data.</text>
</comment>
<dbReference type="AlphaFoldDB" id="A0A6S7HV24"/>
<dbReference type="OrthoDB" id="5988102at2759"/>
<feature type="compositionally biased region" description="Basic and acidic residues" evidence="1">
    <location>
        <begin position="161"/>
        <end position="197"/>
    </location>
</feature>
<feature type="region of interest" description="Disordered" evidence="1">
    <location>
        <begin position="137"/>
        <end position="207"/>
    </location>
</feature>
<proteinExistence type="predicted"/>
<evidence type="ECO:0000313" key="3">
    <source>
        <dbReference type="Proteomes" id="UP001152795"/>
    </source>
</evidence>
<dbReference type="PANTHER" id="PTHR33198:SF20">
    <property type="entry name" value="RETROTRANSPOSON GAG DOMAIN-CONTAINING PROTEIN"/>
    <property type="match status" value="1"/>
</dbReference>
<organism evidence="2 3">
    <name type="scientific">Paramuricea clavata</name>
    <name type="common">Red gorgonian</name>
    <name type="synonym">Violescent sea-whip</name>
    <dbReference type="NCBI Taxonomy" id="317549"/>
    <lineage>
        <taxon>Eukaryota</taxon>
        <taxon>Metazoa</taxon>
        <taxon>Cnidaria</taxon>
        <taxon>Anthozoa</taxon>
        <taxon>Octocorallia</taxon>
        <taxon>Malacalcyonacea</taxon>
        <taxon>Plexauridae</taxon>
        <taxon>Paramuricea</taxon>
    </lineage>
</organism>
<gene>
    <name evidence="2" type="ORF">PACLA_8A035944</name>
</gene>
<evidence type="ECO:0000313" key="2">
    <source>
        <dbReference type="EMBL" id="CAB3997147.1"/>
    </source>
</evidence>
<dbReference type="EMBL" id="CACRXK020003036">
    <property type="protein sequence ID" value="CAB3997147.1"/>
    <property type="molecule type" value="Genomic_DNA"/>
</dbReference>
<protein>
    <submittedName>
        <fullName evidence="2">Uncharacterized protein</fullName>
    </submittedName>
</protein>
<keyword evidence="3" id="KW-1185">Reference proteome</keyword>
<name>A0A6S7HV24_PARCT</name>
<feature type="compositionally biased region" description="Acidic residues" evidence="1">
    <location>
        <begin position="147"/>
        <end position="160"/>
    </location>
</feature>
<dbReference type="Proteomes" id="UP001152795">
    <property type="component" value="Unassembled WGS sequence"/>
</dbReference>
<feature type="region of interest" description="Disordered" evidence="1">
    <location>
        <begin position="1"/>
        <end position="21"/>
    </location>
</feature>
<evidence type="ECO:0000256" key="1">
    <source>
        <dbReference type="SAM" id="MobiDB-lite"/>
    </source>
</evidence>
<accession>A0A6S7HV24</accession>
<dbReference type="PANTHER" id="PTHR33198">
    <property type="entry name" value="ANK_REP_REGION DOMAIN-CONTAINING PROTEIN-RELATED"/>
    <property type="match status" value="1"/>
</dbReference>
<reference evidence="2" key="1">
    <citation type="submission" date="2020-04" db="EMBL/GenBank/DDBJ databases">
        <authorList>
            <person name="Alioto T."/>
            <person name="Alioto T."/>
            <person name="Gomez Garrido J."/>
        </authorList>
    </citation>
    <scope>NUCLEOTIDE SEQUENCE</scope>
    <source>
        <strain evidence="2">A484AB</strain>
    </source>
</reference>
<sequence length="207" mass="24561">MATGRINVAPMAPFDPMSDPNSLSQRWKKWKRRFETYLVALNVTEKKQKRALLLYQAGQETQDIFDTLVDIGEDDDYDSAIAALDTYFSPKKHVDFEIFKFREAKQQPHETIDQFSTRLRKLAATCDFENIDKEYHPRHGRSLESTEIMDEENYSSDEDVHEEHEQYDGLRQNDRPRQNNGQRQDDGPRYPARERQRVYRYGNNIYD</sequence>